<feature type="transmembrane region" description="Helical" evidence="1">
    <location>
        <begin position="329"/>
        <end position="357"/>
    </location>
</feature>
<feature type="transmembrane region" description="Helical" evidence="1">
    <location>
        <begin position="40"/>
        <end position="56"/>
    </location>
</feature>
<keyword evidence="1" id="KW-1133">Transmembrane helix</keyword>
<dbReference type="Proteomes" id="UP000294862">
    <property type="component" value="Unassembled WGS sequence"/>
</dbReference>
<feature type="transmembrane region" description="Helical" evidence="1">
    <location>
        <begin position="443"/>
        <end position="460"/>
    </location>
</feature>
<organism evidence="2 3">
    <name type="scientific">Dokdonella fugitiva</name>
    <dbReference type="NCBI Taxonomy" id="328517"/>
    <lineage>
        <taxon>Bacteria</taxon>
        <taxon>Pseudomonadati</taxon>
        <taxon>Pseudomonadota</taxon>
        <taxon>Gammaproteobacteria</taxon>
        <taxon>Lysobacterales</taxon>
        <taxon>Rhodanobacteraceae</taxon>
        <taxon>Dokdonella</taxon>
    </lineage>
</organism>
<evidence type="ECO:0000313" key="2">
    <source>
        <dbReference type="EMBL" id="TCO41309.1"/>
    </source>
</evidence>
<evidence type="ECO:0000256" key="1">
    <source>
        <dbReference type="SAM" id="Phobius"/>
    </source>
</evidence>
<feature type="transmembrane region" description="Helical" evidence="1">
    <location>
        <begin position="110"/>
        <end position="128"/>
    </location>
</feature>
<feature type="transmembrane region" description="Helical" evidence="1">
    <location>
        <begin position="516"/>
        <end position="535"/>
    </location>
</feature>
<feature type="transmembrane region" description="Helical" evidence="1">
    <location>
        <begin position="489"/>
        <end position="509"/>
    </location>
</feature>
<feature type="transmembrane region" description="Helical" evidence="1">
    <location>
        <begin position="369"/>
        <end position="388"/>
    </location>
</feature>
<feature type="transmembrane region" description="Helical" evidence="1">
    <location>
        <begin position="163"/>
        <end position="190"/>
    </location>
</feature>
<evidence type="ECO:0000313" key="3">
    <source>
        <dbReference type="Proteomes" id="UP000294862"/>
    </source>
</evidence>
<name>A0A4R2IC36_9GAMM</name>
<keyword evidence="1" id="KW-0812">Transmembrane</keyword>
<evidence type="ECO:0008006" key="4">
    <source>
        <dbReference type="Google" id="ProtNLM"/>
    </source>
</evidence>
<keyword evidence="1" id="KW-0472">Membrane</keyword>
<proteinExistence type="predicted"/>
<feature type="transmembrane region" description="Helical" evidence="1">
    <location>
        <begin position="273"/>
        <end position="292"/>
    </location>
</feature>
<reference evidence="2 3" key="1">
    <citation type="journal article" date="2015" name="Stand. Genomic Sci.">
        <title>Genomic Encyclopedia of Bacterial and Archaeal Type Strains, Phase III: the genomes of soil and plant-associated and newly described type strains.</title>
        <authorList>
            <person name="Whitman W.B."/>
            <person name="Woyke T."/>
            <person name="Klenk H.P."/>
            <person name="Zhou Y."/>
            <person name="Lilburn T.G."/>
            <person name="Beck B.J."/>
            <person name="De Vos P."/>
            <person name="Vandamme P."/>
            <person name="Eisen J.A."/>
            <person name="Garrity G."/>
            <person name="Hugenholtz P."/>
            <person name="Kyrpides N.C."/>
        </authorList>
    </citation>
    <scope>NUCLEOTIDE SEQUENCE [LARGE SCALE GENOMIC DNA]</scope>
    <source>
        <strain evidence="2 3">A3</strain>
    </source>
</reference>
<keyword evidence="3" id="KW-1185">Reference proteome</keyword>
<comment type="caution">
    <text evidence="2">The sequence shown here is derived from an EMBL/GenBank/DDBJ whole genome shotgun (WGS) entry which is preliminary data.</text>
</comment>
<protein>
    <recommendedName>
        <fullName evidence="4">Dolichyl-phosphate-mannose-protein mannosyltransferase</fullName>
    </recommendedName>
</protein>
<dbReference type="PROSITE" id="PS51257">
    <property type="entry name" value="PROKAR_LIPOPROTEIN"/>
    <property type="match status" value="1"/>
</dbReference>
<dbReference type="EMBL" id="SLWQ01000003">
    <property type="protein sequence ID" value="TCO41309.1"/>
    <property type="molecule type" value="Genomic_DNA"/>
</dbReference>
<dbReference type="AlphaFoldDB" id="A0A4R2IC36"/>
<feature type="transmembrane region" description="Helical" evidence="1">
    <location>
        <begin position="85"/>
        <end position="103"/>
    </location>
</feature>
<accession>A0A4R2IC36</accession>
<feature type="transmembrane region" description="Helical" evidence="1">
    <location>
        <begin position="61"/>
        <end position="79"/>
    </location>
</feature>
<gene>
    <name evidence="2" type="ORF">EV148_103229</name>
</gene>
<feature type="transmembrane region" description="Helical" evidence="1">
    <location>
        <begin position="467"/>
        <end position="483"/>
    </location>
</feature>
<sequence length="673" mass="70679">MPASRRPIAAAALVWAGVAACAVGFVVHRSWLDLPWKRAGDGLVLALGALAAALLLRRLRAMPFATALALVWALALVRFAGVPPVLSVALLGAAACAIGSVLAGPRDPVIALPVGLALIGGVAGWTLSWPVHHAWVHAALLGAMCVWRRAALRDGLGRARLGWRAAVAASPSLAAVAVFALGLASVGAWLPTMQADDLAYHLALPSQLQRDAAYLADPARQIWALAPWLGDVLQGIAQVVAQREARGALDALWLLVAAAATWRLARRVDADAATAWLAVALCASLPLLAALLGGMHTELPTTALLLAGALLVVEAQGGAAPEPGVDRLFAGAVVCAGLVALKFGSAVCALVLVGWALARARTRIPWARLPAALALFALLAGSSYVAAWRTTGNPLFPLFNQVFRSPLLPAEQLVDPRWHAGFGIGLPWSITFDTDRYLEAVDGGFGFVLVALAGAWLIALAAGRTRALAVVASIMLFVPLLPMQYARYAFPGLVLLVPALAVATVHALGQRVATRLLLSLCVANLAFQANAHWLLGVNTLRKLVGHLDGASEALRRYAPERTLVAELRRRDDGDSIVLALDPRAPWVAELGRRGRSVAHYAPALERARIVADDDASGAAWQALIRGTGARWLLSRTDGSSDAQRAALAALGARRIARAETAQLWEIEPVQATP</sequence>